<evidence type="ECO:0000256" key="8">
    <source>
        <dbReference type="ARBA" id="ARBA00022741"/>
    </source>
</evidence>
<dbReference type="EMBL" id="FWXK01000006">
    <property type="protein sequence ID" value="SMC44491.1"/>
    <property type="molecule type" value="Genomic_DNA"/>
</dbReference>
<feature type="active site" evidence="16">
    <location>
        <position position="159"/>
    </location>
</feature>
<protein>
    <recommendedName>
        <fullName evidence="4 16">HPr kinase/phosphorylase</fullName>
        <shortName evidence="16">HPrK/P</shortName>
        <ecNumber evidence="16">2.7.11.-</ecNumber>
        <ecNumber evidence="16">2.7.4.-</ecNumber>
    </recommendedName>
    <alternativeName>
        <fullName evidence="14 16">HPr(Ser) kinase/phosphorylase</fullName>
    </alternativeName>
</protein>
<evidence type="ECO:0000256" key="14">
    <source>
        <dbReference type="ARBA" id="ARBA00033012"/>
    </source>
</evidence>
<evidence type="ECO:0000256" key="15">
    <source>
        <dbReference type="ARBA" id="ARBA00047657"/>
    </source>
</evidence>
<evidence type="ECO:0000313" key="20">
    <source>
        <dbReference type="Proteomes" id="UP000243884"/>
    </source>
</evidence>
<dbReference type="Proteomes" id="UP000243884">
    <property type="component" value="Unassembled WGS sequence"/>
</dbReference>
<keyword evidence="10 16" id="KW-0067">ATP-binding</keyword>
<dbReference type="InterPro" id="IPR028979">
    <property type="entry name" value="Ser_kin/Pase_Hpr-like_N_sf"/>
</dbReference>
<comment type="cofactor">
    <cofactor evidence="2 16">
        <name>Mg(2+)</name>
        <dbReference type="ChEBI" id="CHEBI:18420"/>
    </cofactor>
</comment>
<comment type="domain">
    <text evidence="16">The Walker A ATP-binding motif also binds Pi and PPi.</text>
</comment>
<organism evidence="19 20">
    <name type="scientific">Aerococcus suis</name>
    <dbReference type="NCBI Taxonomy" id="371602"/>
    <lineage>
        <taxon>Bacteria</taxon>
        <taxon>Bacillati</taxon>
        <taxon>Bacillota</taxon>
        <taxon>Bacilli</taxon>
        <taxon>Lactobacillales</taxon>
        <taxon>Aerococcaceae</taxon>
        <taxon>Aerococcus</taxon>
    </lineage>
</organism>
<dbReference type="GO" id="GO:0004712">
    <property type="term" value="F:protein serine/threonine/tyrosine kinase activity"/>
    <property type="evidence" value="ECO:0007669"/>
    <property type="project" value="UniProtKB-UniRule"/>
</dbReference>
<sequence>MAEVKVRDLVEDLQLRVISGDDYLDRPIVTSDISRPGLEITGYFNYYPKERVQLFGRAEATYLSKMTSDERLLIMRRLAKEETPAFVFSRDQYPAYEAIQAADENGIPILGSPITTTRLSSSMADFLHARLAERVSKHGVFVEVYGLGLLIMGASGVGKSEAALELIKNGHRLIADDRVELYQKDELTINGEAPKILQNLIEIRGLGIIDVMTLYGAGAVRNEQELNLIIYLKRVEKGDNFDRLGSNQEIEEVLDVKIPRITVPVQMGQNISNIIEVAAMNFRAKNMGYDATETFANNLSQLIKDNSN</sequence>
<dbReference type="OrthoDB" id="9778803at2"/>
<keyword evidence="7 16" id="KW-0479">Metal-binding</keyword>
<feature type="domain" description="HPr(Ser) kinase/phosphorylase N-terminal" evidence="17">
    <location>
        <begin position="4"/>
        <end position="127"/>
    </location>
</feature>
<feature type="region of interest" description="Important for the catalytic mechanism of dephosphorylation" evidence="16">
    <location>
        <begin position="264"/>
        <end position="269"/>
    </location>
</feature>
<evidence type="ECO:0000256" key="2">
    <source>
        <dbReference type="ARBA" id="ARBA00001946"/>
    </source>
</evidence>
<dbReference type="EC" id="2.7.11.-" evidence="16"/>
<feature type="active site" evidence="16">
    <location>
        <position position="138"/>
    </location>
</feature>
<dbReference type="InterPro" id="IPR011126">
    <property type="entry name" value="Hpr_kin/Pase_Hpr_N"/>
</dbReference>
<dbReference type="InterPro" id="IPR011104">
    <property type="entry name" value="Hpr_kin/Pase_C"/>
</dbReference>
<evidence type="ECO:0000256" key="12">
    <source>
        <dbReference type="ARBA" id="ARBA00023268"/>
    </source>
</evidence>
<keyword evidence="11 16" id="KW-0460">Magnesium</keyword>
<comment type="miscellaneous">
    <text evidence="16">Both phosphorylation and phosphorolysis are carried out by the same active site and suggest a common mechanism for both reactions.</text>
</comment>
<dbReference type="FunFam" id="3.40.50.300:FF:000174">
    <property type="entry name" value="HPr kinase/phosphorylase"/>
    <property type="match status" value="1"/>
</dbReference>
<evidence type="ECO:0000256" key="10">
    <source>
        <dbReference type="ARBA" id="ARBA00022840"/>
    </source>
</evidence>
<accession>A0A1W1Z8L4</accession>
<comment type="catalytic activity">
    <reaction evidence="1 16">
        <text>[HPr protein]-L-serine + ATP = [HPr protein]-O-phospho-L-serine + ADP + H(+)</text>
        <dbReference type="Rhea" id="RHEA:46600"/>
        <dbReference type="Rhea" id="RHEA-COMP:11602"/>
        <dbReference type="Rhea" id="RHEA-COMP:11603"/>
        <dbReference type="ChEBI" id="CHEBI:15378"/>
        <dbReference type="ChEBI" id="CHEBI:29999"/>
        <dbReference type="ChEBI" id="CHEBI:30616"/>
        <dbReference type="ChEBI" id="CHEBI:83421"/>
        <dbReference type="ChEBI" id="CHEBI:456216"/>
    </reaction>
</comment>
<evidence type="ECO:0000256" key="16">
    <source>
        <dbReference type="HAMAP-Rule" id="MF_01249"/>
    </source>
</evidence>
<dbReference type="GO" id="GO:0000287">
    <property type="term" value="F:magnesium ion binding"/>
    <property type="evidence" value="ECO:0007669"/>
    <property type="project" value="UniProtKB-UniRule"/>
</dbReference>
<evidence type="ECO:0000256" key="7">
    <source>
        <dbReference type="ARBA" id="ARBA00022723"/>
    </source>
</evidence>
<evidence type="ECO:0000259" key="18">
    <source>
        <dbReference type="Pfam" id="PF07475"/>
    </source>
</evidence>
<evidence type="ECO:0000256" key="9">
    <source>
        <dbReference type="ARBA" id="ARBA00022777"/>
    </source>
</evidence>
<dbReference type="Pfam" id="PF07475">
    <property type="entry name" value="Hpr_kinase_C"/>
    <property type="match status" value="1"/>
</dbReference>
<evidence type="ECO:0000256" key="3">
    <source>
        <dbReference type="ARBA" id="ARBA00006883"/>
    </source>
</evidence>
<name>A0A1W1Z8L4_9LACT</name>
<dbReference type="GO" id="GO:0000155">
    <property type="term" value="F:phosphorelay sensor kinase activity"/>
    <property type="evidence" value="ECO:0007669"/>
    <property type="project" value="InterPro"/>
</dbReference>
<dbReference type="InterPro" id="IPR027417">
    <property type="entry name" value="P-loop_NTPase"/>
</dbReference>
<keyword evidence="8 16" id="KW-0547">Nucleotide-binding</keyword>
<feature type="binding site" evidence="16">
    <location>
        <begin position="153"/>
        <end position="160"/>
    </location>
    <ligand>
        <name>ATP</name>
        <dbReference type="ChEBI" id="CHEBI:30616"/>
    </ligand>
</feature>
<evidence type="ECO:0000256" key="13">
    <source>
        <dbReference type="ARBA" id="ARBA00023277"/>
    </source>
</evidence>
<evidence type="ECO:0000313" key="19">
    <source>
        <dbReference type="EMBL" id="SMC44491.1"/>
    </source>
</evidence>
<keyword evidence="6 16" id="KW-0808">Transferase</keyword>
<dbReference type="SUPFAM" id="SSF53795">
    <property type="entry name" value="PEP carboxykinase-like"/>
    <property type="match status" value="1"/>
</dbReference>
<gene>
    <name evidence="16" type="primary">hprK</name>
    <name evidence="19" type="ORF">SAMN04487984_1180</name>
</gene>
<dbReference type="PANTHER" id="PTHR30305">
    <property type="entry name" value="PROTEIN YJDM-RELATED"/>
    <property type="match status" value="1"/>
</dbReference>
<dbReference type="InterPro" id="IPR003755">
    <property type="entry name" value="HPr(Ser)_kin/Pase"/>
</dbReference>
<keyword evidence="5 16" id="KW-0723">Serine/threonine-protein kinase</keyword>
<evidence type="ECO:0000256" key="11">
    <source>
        <dbReference type="ARBA" id="ARBA00022842"/>
    </source>
</evidence>
<keyword evidence="20" id="KW-1185">Reference proteome</keyword>
<dbReference type="Pfam" id="PF02603">
    <property type="entry name" value="Hpr_kinase_N"/>
    <property type="match status" value="1"/>
</dbReference>
<comment type="similarity">
    <text evidence="3 16">Belongs to the HPrK/P family.</text>
</comment>
<comment type="catalytic activity">
    <reaction evidence="15 16">
        <text>[HPr protein]-O-phospho-L-serine + phosphate + H(+) = [HPr protein]-L-serine + diphosphate</text>
        <dbReference type="Rhea" id="RHEA:46604"/>
        <dbReference type="Rhea" id="RHEA-COMP:11602"/>
        <dbReference type="Rhea" id="RHEA-COMP:11603"/>
        <dbReference type="ChEBI" id="CHEBI:15378"/>
        <dbReference type="ChEBI" id="CHEBI:29999"/>
        <dbReference type="ChEBI" id="CHEBI:33019"/>
        <dbReference type="ChEBI" id="CHEBI:43474"/>
        <dbReference type="ChEBI" id="CHEBI:83421"/>
    </reaction>
</comment>
<dbReference type="GO" id="GO:0005524">
    <property type="term" value="F:ATP binding"/>
    <property type="evidence" value="ECO:0007669"/>
    <property type="project" value="UniProtKB-UniRule"/>
</dbReference>
<dbReference type="Gene3D" id="3.40.1390.20">
    <property type="entry name" value="HprK N-terminal domain-like"/>
    <property type="match status" value="1"/>
</dbReference>
<reference evidence="20" key="1">
    <citation type="submission" date="2017-04" db="EMBL/GenBank/DDBJ databases">
        <authorList>
            <person name="Varghese N."/>
            <person name="Submissions S."/>
        </authorList>
    </citation>
    <scope>NUCLEOTIDE SEQUENCE [LARGE SCALE GENOMIC DNA]</scope>
    <source>
        <strain evidence="20">DSM 21500</strain>
    </source>
</reference>
<dbReference type="GO" id="GO:0004674">
    <property type="term" value="F:protein serine/threonine kinase activity"/>
    <property type="evidence" value="ECO:0007669"/>
    <property type="project" value="UniProtKB-KW"/>
</dbReference>
<comment type="subunit">
    <text evidence="16">Homohexamer.</text>
</comment>
<dbReference type="HAMAP" id="MF_01249">
    <property type="entry name" value="HPr_kinase"/>
    <property type="match status" value="1"/>
</dbReference>
<feature type="active site" evidence="16">
    <location>
        <position position="243"/>
    </location>
</feature>
<dbReference type="RefSeq" id="WP_084099299.1">
    <property type="nucleotide sequence ID" value="NZ_FWXK01000006.1"/>
</dbReference>
<evidence type="ECO:0000256" key="4">
    <source>
        <dbReference type="ARBA" id="ARBA00018922"/>
    </source>
</evidence>
<dbReference type="Gene3D" id="3.40.50.300">
    <property type="entry name" value="P-loop containing nucleotide triphosphate hydrolases"/>
    <property type="match status" value="1"/>
</dbReference>
<dbReference type="SUPFAM" id="SSF75138">
    <property type="entry name" value="HprK N-terminal domain-like"/>
    <property type="match status" value="1"/>
</dbReference>
<feature type="region of interest" description="Important for the catalytic mechanism of both phosphorylation and dephosphorylation" evidence="16">
    <location>
        <begin position="201"/>
        <end position="210"/>
    </location>
</feature>
<dbReference type="PANTHER" id="PTHR30305:SF1">
    <property type="entry name" value="HPR KINASE_PHOSPHORYLASE"/>
    <property type="match status" value="1"/>
</dbReference>
<proteinExistence type="inferred from homology"/>
<evidence type="ECO:0000256" key="6">
    <source>
        <dbReference type="ARBA" id="ARBA00022679"/>
    </source>
</evidence>
<dbReference type="CDD" id="cd01918">
    <property type="entry name" value="HprK_C"/>
    <property type="match status" value="1"/>
</dbReference>
<feature type="binding site" evidence="16">
    <location>
        <position position="202"/>
    </location>
    <ligand>
        <name>Mg(2+)</name>
        <dbReference type="ChEBI" id="CHEBI:18420"/>
    </ligand>
</feature>
<evidence type="ECO:0000256" key="5">
    <source>
        <dbReference type="ARBA" id="ARBA00022527"/>
    </source>
</evidence>
<dbReference type="STRING" id="371602.SAMN04487984_1180"/>
<keyword evidence="12 16" id="KW-0511">Multifunctional enzyme</keyword>
<feature type="binding site" evidence="16">
    <location>
        <position position="160"/>
    </location>
    <ligand>
        <name>Mg(2+)</name>
        <dbReference type="ChEBI" id="CHEBI:18420"/>
    </ligand>
</feature>
<keyword evidence="13 16" id="KW-0119">Carbohydrate metabolism</keyword>
<evidence type="ECO:0000256" key="1">
    <source>
        <dbReference type="ARBA" id="ARBA00001120"/>
    </source>
</evidence>
<dbReference type="EC" id="2.7.4.-" evidence="16"/>
<dbReference type="AlphaFoldDB" id="A0A1W1Z8L4"/>
<dbReference type="NCBIfam" id="TIGR00679">
    <property type="entry name" value="hpr-ser"/>
    <property type="match status" value="1"/>
</dbReference>
<comment type="function">
    <text evidence="16">Catalyzes the ATP- as well as the pyrophosphate-dependent phosphorylation of a specific serine residue in HPr, a phosphocarrier protein of the phosphoenolpyruvate-dependent sugar phosphotransferase system (PTS). HprK/P also catalyzes the pyrophosphate-producing, inorganic phosphate-dependent dephosphorylation (phosphorolysis) of seryl-phosphorylated HPr (P-Ser-HPr). The two antagonistic activities of HprK/P are regulated by several intracellular metabolites, which change their concentration in response to the absence or presence of rapidly metabolisable carbon sources (glucose, fructose, etc.) in the growth medium. Therefore, by controlling the phosphorylation state of HPr, HPrK/P is a sensor enzyme that plays a major role in the regulation of carbon metabolism and sugar transport: it mediates carbon catabolite repression (CCR), and regulates PTS-catalyzed carbohydrate uptake and inducer exclusion.</text>
</comment>
<keyword evidence="9 16" id="KW-0418">Kinase</keyword>
<dbReference type="GO" id="GO:0006109">
    <property type="term" value="P:regulation of carbohydrate metabolic process"/>
    <property type="evidence" value="ECO:0007669"/>
    <property type="project" value="UniProtKB-UniRule"/>
</dbReference>
<feature type="active site" description="Proton acceptor; for phosphorylation activity. Proton donor; for dephosphorylation activity" evidence="16">
    <location>
        <position position="177"/>
    </location>
</feature>
<feature type="domain" description="HPr kinase/phosphorylase C-terminal" evidence="18">
    <location>
        <begin position="130"/>
        <end position="298"/>
    </location>
</feature>
<evidence type="ECO:0000259" key="17">
    <source>
        <dbReference type="Pfam" id="PF02603"/>
    </source>
</evidence>